<name>A0ABY9JZF4_9BACI</name>
<evidence type="ECO:0000313" key="1">
    <source>
        <dbReference type="EMBL" id="WLR42980.1"/>
    </source>
</evidence>
<keyword evidence="2" id="KW-1185">Reference proteome</keyword>
<gene>
    <name evidence="1" type="ORF">LC087_01805</name>
</gene>
<sequence length="241" mass="28242">MNVKVRPLQEINFYSNELNEELSLLVYLPVTYSPLYKYNLLVAQDGQDYFKLGRIARFTEQLLEYHEIENMIIVGIPYKSVDDRRTKYHPNSPTSKAYSRFLAHELIPFLDKEYPTYQMGQARALIGDSLGGTISLMTAISYPNIFGKVMLQSPFVNEKVINSVKQFNYPDLLSIYHQIGLEETSVKTTDDENVDFLTPNRQLNKVFNEKGFQHIYEEFEGDHRWTYWQPLLKKVLQTMMN</sequence>
<dbReference type="PANTHER" id="PTHR48098:SF3">
    <property type="entry name" value="IRON(III) ENTEROBACTIN ESTERASE"/>
    <property type="match status" value="1"/>
</dbReference>
<organism evidence="1 2">
    <name type="scientific">Bacillus carboniphilus</name>
    <dbReference type="NCBI Taxonomy" id="86663"/>
    <lineage>
        <taxon>Bacteria</taxon>
        <taxon>Bacillati</taxon>
        <taxon>Bacillota</taxon>
        <taxon>Bacilli</taxon>
        <taxon>Bacillales</taxon>
        <taxon>Bacillaceae</taxon>
        <taxon>Bacillus</taxon>
    </lineage>
</organism>
<dbReference type="Gene3D" id="3.40.50.1820">
    <property type="entry name" value="alpha/beta hydrolase"/>
    <property type="match status" value="1"/>
</dbReference>
<dbReference type="Proteomes" id="UP001197974">
    <property type="component" value="Chromosome"/>
</dbReference>
<dbReference type="InterPro" id="IPR029058">
    <property type="entry name" value="AB_hydrolase_fold"/>
</dbReference>
<dbReference type="PANTHER" id="PTHR48098">
    <property type="entry name" value="ENTEROCHELIN ESTERASE-RELATED"/>
    <property type="match status" value="1"/>
</dbReference>
<dbReference type="Pfam" id="PF00756">
    <property type="entry name" value="Esterase"/>
    <property type="match status" value="1"/>
</dbReference>
<proteinExistence type="predicted"/>
<evidence type="ECO:0000313" key="2">
    <source>
        <dbReference type="Proteomes" id="UP001197974"/>
    </source>
</evidence>
<protein>
    <submittedName>
        <fullName evidence="1">Esterase family protein</fullName>
    </submittedName>
</protein>
<dbReference type="InterPro" id="IPR000801">
    <property type="entry name" value="Esterase-like"/>
</dbReference>
<reference evidence="1 2" key="1">
    <citation type="submission" date="2023-06" db="EMBL/GenBank/DDBJ databases">
        <title>Five Gram-positive bacteria isolated from mangrove sediments in Shenzhen, Guangdong, China.</title>
        <authorList>
            <person name="Yu S."/>
            <person name="Zheng W."/>
            <person name="Huang Y."/>
        </authorList>
    </citation>
    <scope>NUCLEOTIDE SEQUENCE [LARGE SCALE GENOMIC DNA]</scope>
    <source>
        <strain evidence="1 2">SaN35-3</strain>
    </source>
</reference>
<accession>A0ABY9JZF4</accession>
<dbReference type="RefSeq" id="WP_226538797.1">
    <property type="nucleotide sequence ID" value="NZ_CP129013.1"/>
</dbReference>
<dbReference type="SUPFAM" id="SSF53474">
    <property type="entry name" value="alpha/beta-Hydrolases"/>
    <property type="match status" value="1"/>
</dbReference>
<dbReference type="EMBL" id="CP129013">
    <property type="protein sequence ID" value="WLR42980.1"/>
    <property type="molecule type" value="Genomic_DNA"/>
</dbReference>
<dbReference type="InterPro" id="IPR050583">
    <property type="entry name" value="Mycobacterial_A85_antigen"/>
</dbReference>